<evidence type="ECO:0000313" key="1">
    <source>
        <dbReference type="EMBL" id="GEY78871.1"/>
    </source>
</evidence>
<dbReference type="AlphaFoldDB" id="A0A699HY33"/>
<organism evidence="1">
    <name type="scientific">Tanacetum cinerariifolium</name>
    <name type="common">Dalmatian daisy</name>
    <name type="synonym">Chrysanthemum cinerariifolium</name>
    <dbReference type="NCBI Taxonomy" id="118510"/>
    <lineage>
        <taxon>Eukaryota</taxon>
        <taxon>Viridiplantae</taxon>
        <taxon>Streptophyta</taxon>
        <taxon>Embryophyta</taxon>
        <taxon>Tracheophyta</taxon>
        <taxon>Spermatophyta</taxon>
        <taxon>Magnoliopsida</taxon>
        <taxon>eudicotyledons</taxon>
        <taxon>Gunneridae</taxon>
        <taxon>Pentapetalae</taxon>
        <taxon>asterids</taxon>
        <taxon>campanulids</taxon>
        <taxon>Asterales</taxon>
        <taxon>Asteraceae</taxon>
        <taxon>Asteroideae</taxon>
        <taxon>Anthemideae</taxon>
        <taxon>Anthemidinae</taxon>
        <taxon>Tanacetum</taxon>
    </lineage>
</organism>
<name>A0A699HY33_TANCI</name>
<sequence>MGLDDVYAPIRSTILTIEPLPTIKEAFSLMSMDESHRTMHYKGFGVRGSTTTFISRPIDNRGSNTSFVPRLGHPADQVLSVLKDKIDLKGFQSSEPSEVCHRAKQTSDPFLVGIPLNMWYECVLAAVNLINRLSSVVLSGKCPYIVVESASADPTSTTDPYASTSNKGANSLDASNHELNITDKLGSVNAEGGVDDDGATLYDDDNISEGEGLDLYNLHLLLQENDNEDRTKEGSTLGLLLIYLKVEGLLARKYSLELLSEFGMLACKPSKIPLYVSKNKNKLVKLVDGDEKFLDNVTGYQKLVGKLIYLTITRSDISYVVHKLSQVMHAPKLADMKSDFKVLRYIKHSPGTSIQYSKSDKFHVSAFVDSDWAKCTATRKSVTGYAVYLRDNLVS</sequence>
<dbReference type="PANTHER" id="PTHR11439">
    <property type="entry name" value="GAG-POL-RELATED RETROTRANSPOSON"/>
    <property type="match status" value="1"/>
</dbReference>
<dbReference type="EMBL" id="BKCJ010209826">
    <property type="protein sequence ID" value="GEY78871.1"/>
    <property type="molecule type" value="Genomic_DNA"/>
</dbReference>
<accession>A0A699HY33</accession>
<dbReference type="PANTHER" id="PTHR11439:SF508">
    <property type="entry name" value="RNA-DIRECTED DNA POLYMERASE"/>
    <property type="match status" value="1"/>
</dbReference>
<reference evidence="1" key="1">
    <citation type="journal article" date="2019" name="Sci. Rep.">
        <title>Draft genome of Tanacetum cinerariifolium, the natural source of mosquito coil.</title>
        <authorList>
            <person name="Yamashiro T."/>
            <person name="Shiraishi A."/>
            <person name="Satake H."/>
            <person name="Nakayama K."/>
        </authorList>
    </citation>
    <scope>NUCLEOTIDE SEQUENCE</scope>
</reference>
<proteinExistence type="predicted"/>
<protein>
    <submittedName>
        <fullName evidence="1">Uncharacterized protein</fullName>
    </submittedName>
</protein>
<gene>
    <name evidence="1" type="ORF">Tci_450845</name>
</gene>
<comment type="caution">
    <text evidence="1">The sequence shown here is derived from an EMBL/GenBank/DDBJ whole genome shotgun (WGS) entry which is preliminary data.</text>
</comment>